<feature type="region of interest" description="Disordered" evidence="2">
    <location>
        <begin position="745"/>
        <end position="767"/>
    </location>
</feature>
<dbReference type="KEGG" id="cre:CHLRE_08g367250v5"/>
<dbReference type="GeneID" id="5721684"/>
<feature type="region of interest" description="Disordered" evidence="2">
    <location>
        <begin position="1318"/>
        <end position="1377"/>
    </location>
</feature>
<accession>A0A2K3DGY1</accession>
<feature type="region of interest" description="Disordered" evidence="2">
    <location>
        <begin position="945"/>
        <end position="971"/>
    </location>
</feature>
<organism evidence="3 4">
    <name type="scientific">Chlamydomonas reinhardtii</name>
    <name type="common">Chlamydomonas smithii</name>
    <dbReference type="NCBI Taxonomy" id="3055"/>
    <lineage>
        <taxon>Eukaryota</taxon>
        <taxon>Viridiplantae</taxon>
        <taxon>Chlorophyta</taxon>
        <taxon>core chlorophytes</taxon>
        <taxon>Chlorophyceae</taxon>
        <taxon>CS clade</taxon>
        <taxon>Chlamydomonadales</taxon>
        <taxon>Chlamydomonadaceae</taxon>
        <taxon>Chlamydomonas</taxon>
    </lineage>
</organism>
<dbReference type="SUPFAM" id="SSF48371">
    <property type="entry name" value="ARM repeat"/>
    <property type="match status" value="1"/>
</dbReference>
<feature type="compositionally biased region" description="Low complexity" evidence="2">
    <location>
        <begin position="1323"/>
        <end position="1333"/>
    </location>
</feature>
<dbReference type="Gramene" id="PNW79803">
    <property type="protein sequence ID" value="PNW79803"/>
    <property type="gene ID" value="CHLRE_08g367250v5"/>
</dbReference>
<evidence type="ECO:0000313" key="4">
    <source>
        <dbReference type="Proteomes" id="UP000006906"/>
    </source>
</evidence>
<name>A0A2K3DGY1_CHLRE</name>
<protein>
    <submittedName>
        <fullName evidence="3">Uncharacterized protein</fullName>
    </submittedName>
</protein>
<feature type="region of interest" description="Disordered" evidence="2">
    <location>
        <begin position="418"/>
        <end position="441"/>
    </location>
</feature>
<dbReference type="PaxDb" id="3055-EDP01010"/>
<feature type="compositionally biased region" description="Low complexity" evidence="2">
    <location>
        <begin position="945"/>
        <end position="965"/>
    </location>
</feature>
<feature type="coiled-coil region" evidence="1">
    <location>
        <begin position="355"/>
        <end position="389"/>
    </location>
</feature>
<dbReference type="InterPro" id="IPR016024">
    <property type="entry name" value="ARM-type_fold"/>
</dbReference>
<gene>
    <name evidence="3" type="ORF">CHLRE_08g367250v5</name>
</gene>
<feature type="region of interest" description="Disordered" evidence="2">
    <location>
        <begin position="896"/>
        <end position="927"/>
    </location>
</feature>
<feature type="region of interest" description="Disordered" evidence="2">
    <location>
        <begin position="1"/>
        <end position="54"/>
    </location>
</feature>
<feature type="region of interest" description="Disordered" evidence="2">
    <location>
        <begin position="1053"/>
        <end position="1087"/>
    </location>
</feature>
<dbReference type="EMBL" id="CM008969">
    <property type="protein sequence ID" value="PNW79803.1"/>
    <property type="molecule type" value="Genomic_DNA"/>
</dbReference>
<feature type="compositionally biased region" description="Low complexity" evidence="2">
    <location>
        <begin position="534"/>
        <end position="559"/>
    </location>
</feature>
<dbReference type="ExpressionAtlas" id="A0A2K3DGY1">
    <property type="expression patterns" value="baseline"/>
</dbReference>
<evidence type="ECO:0000256" key="2">
    <source>
        <dbReference type="SAM" id="MobiDB-lite"/>
    </source>
</evidence>
<feature type="compositionally biased region" description="Basic and acidic residues" evidence="2">
    <location>
        <begin position="430"/>
        <end position="441"/>
    </location>
</feature>
<feature type="region of interest" description="Disordered" evidence="2">
    <location>
        <begin position="1167"/>
        <end position="1187"/>
    </location>
</feature>
<dbReference type="InParanoid" id="A0A2K3DGY1"/>
<keyword evidence="4" id="KW-1185">Reference proteome</keyword>
<sequence>MARSGSARSPSGRLQVVPPPPGDSPGHSPGGGASGGRLTPGSGRDSPTAASARPRDIVDSYLRQLYGGDTATRVLAAQGLGALPSFLPRAQSGQALAAAVDLGVVGSLADVLACDEELPVQEACLLALSSLLLATAPHEDHAAPLKPPHLKLLGPAIIRPEVLEQIGYILTVTTSSRVLLAAARLIAITAPHISQSNDVHVLDSRIIPALQAAIANAPGPGERPTSGAGGAAVASPRDAAACALALLALASETPDLYVAVRTSGFYQSLAVLYQRTIDPDQTSGAVLPADAAALLLRAVTLPPSSRWAASLGRGAVRAMERQLEESDALECLCSYVAVEAGALRALGQGLAETAADNARAVIEKNSYELEHLQERQRSLGQRLAEVKDAAADTRRALEDAHAALDLALERAADADAAVKASRHPLGGSPEQRRARREAEGAAARAEEAAAAAGEAAAEAEEAVEDLRLELSTVRRAVGPVRWQSDRMARMEAAAAAWLDAHGARAPPKVKLARPNLALLSQVLLYLSTCVKSPASSSTGPGSPGATPAHTTSANSTASSPQHAAAMQAKALGGGLVQAVVRLSGVLSGLRSLAAELAALAADLGLHPDMAGALAAAGGAMGREEAALAGVSRRAAVRLKQVSAESAKLRKSLRLTYSARGPAGSPSNSRSGAARAAELEGKLLDLESEELELGAVLADCEGLVELLGARTQAVAAASGALSEAHAAFVRAFPTSAAGSTPTKAAAAASGTARSPGGGAGSPNGGAGAGGAGDAAKALALASHNIMAKDPSHPAGHLLGLLARSLAPVIGGSGSGTGSGPGAGSSGSGSNLAALVVHLYGSGAGADWVAAVSGGPPGAGGGPPGVLGLLGFGTPNGTSGLLSAQASSMSVGGGSVYGGGGGGTAGRSRPGSAGPSRPQSARSLAGAGGAGGGTAGFGAGYYAGPGSARPASARPGGSAAASPRSPRGPGGYGAGVGSSGYGGGYGGFSGFTNGGGGGGLSYPKDAVGRPMRYPLDSNYGIIQATHSPLRGYSAPNNGPKFALLLRDKVWSRGPAATATGGGSSITSTSASSPTSYSRSSPAGTGLSTSTSAATAAGLGATAAGSSRPLSDAEAEAALEAALAALPPVSGELPVAAESGRVVAAVANSVLFDPVDLAVLGPGVLQPAVANGGGSQAGTPRGGGGGGGEDGAPAPTLTVCVLDALLLQSELLCGVLWGLAALQGFCRHASRACRSLPTQLDFSSLALLPPGQVPAASLAALHRLWAEALGRQPELRVPIARSVQQIAELGLVPPGDFPAVYRASGVVAALVSMLAGALRPGGGGKASKSASDPADANGGGGSPPGSPSGPGSPHDTATGADSRPAPGSLGAPLAPRHVGRKTATAPPTLRLSAAQQAEQAAAARALLAISDAQPEVLASIAEDEQLLSRLSSLCLDHSMAWPARLAAADLLADLVLGGGGGAAAALAGGAYAGLAEVMNRDTYPYLNQDPRGSKSTVVSALAAVAAHEELLEAVVTAAAAPSGPCSGLPLDSADQVLAAILRSLWGVCQQVYNTMSADRTGRGRYVDPALISALTSTAATAAHELAVLADTQPQARRVLQSELGLARKISISFLQAIKDAPLYEALLELRKNIT</sequence>
<evidence type="ECO:0000313" key="3">
    <source>
        <dbReference type="EMBL" id="PNW79803.1"/>
    </source>
</evidence>
<keyword evidence="1" id="KW-0175">Coiled coil</keyword>
<feature type="compositionally biased region" description="Gly residues" evidence="2">
    <location>
        <begin position="1168"/>
        <end position="1187"/>
    </location>
</feature>
<feature type="coiled-coil region" evidence="1">
    <location>
        <begin position="442"/>
        <end position="476"/>
    </location>
</feature>
<dbReference type="Proteomes" id="UP000006906">
    <property type="component" value="Chromosome 8"/>
</dbReference>
<feature type="region of interest" description="Disordered" evidence="2">
    <location>
        <begin position="534"/>
        <end position="561"/>
    </location>
</feature>
<feature type="compositionally biased region" description="Low complexity" evidence="2">
    <location>
        <begin position="1"/>
        <end position="13"/>
    </location>
</feature>
<dbReference type="OrthoDB" id="547175at2759"/>
<dbReference type="RefSeq" id="XP_042921959.1">
    <property type="nucleotide sequence ID" value="XM_043064958.1"/>
</dbReference>
<proteinExistence type="predicted"/>
<reference evidence="3 4" key="1">
    <citation type="journal article" date="2007" name="Science">
        <title>The Chlamydomonas genome reveals the evolution of key animal and plant functions.</title>
        <authorList>
            <person name="Merchant S.S."/>
            <person name="Prochnik S.E."/>
            <person name="Vallon O."/>
            <person name="Harris E.H."/>
            <person name="Karpowicz S.J."/>
            <person name="Witman G.B."/>
            <person name="Terry A."/>
            <person name="Salamov A."/>
            <person name="Fritz-Laylin L.K."/>
            <person name="Marechal-Drouard L."/>
            <person name="Marshall W.F."/>
            <person name="Qu L.H."/>
            <person name="Nelson D.R."/>
            <person name="Sanderfoot A.A."/>
            <person name="Spalding M.H."/>
            <person name="Kapitonov V.V."/>
            <person name="Ren Q."/>
            <person name="Ferris P."/>
            <person name="Lindquist E."/>
            <person name="Shapiro H."/>
            <person name="Lucas S.M."/>
            <person name="Grimwood J."/>
            <person name="Schmutz J."/>
            <person name="Cardol P."/>
            <person name="Cerutti H."/>
            <person name="Chanfreau G."/>
            <person name="Chen C.L."/>
            <person name="Cognat V."/>
            <person name="Croft M.T."/>
            <person name="Dent R."/>
            <person name="Dutcher S."/>
            <person name="Fernandez E."/>
            <person name="Fukuzawa H."/>
            <person name="Gonzalez-Ballester D."/>
            <person name="Gonzalez-Halphen D."/>
            <person name="Hallmann A."/>
            <person name="Hanikenne M."/>
            <person name="Hippler M."/>
            <person name="Inwood W."/>
            <person name="Jabbari K."/>
            <person name="Kalanon M."/>
            <person name="Kuras R."/>
            <person name="Lefebvre P.A."/>
            <person name="Lemaire S.D."/>
            <person name="Lobanov A.V."/>
            <person name="Lohr M."/>
            <person name="Manuell A."/>
            <person name="Meier I."/>
            <person name="Mets L."/>
            <person name="Mittag M."/>
            <person name="Mittelmeier T."/>
            <person name="Moroney J.V."/>
            <person name="Moseley J."/>
            <person name="Napoli C."/>
            <person name="Nedelcu A.M."/>
            <person name="Niyogi K."/>
            <person name="Novoselov S.V."/>
            <person name="Paulsen I.T."/>
            <person name="Pazour G."/>
            <person name="Purton S."/>
            <person name="Ral J.P."/>
            <person name="Riano-Pachon D.M."/>
            <person name="Riekhof W."/>
            <person name="Rymarquis L."/>
            <person name="Schroda M."/>
            <person name="Stern D."/>
            <person name="Umen J."/>
            <person name="Willows R."/>
            <person name="Wilson N."/>
            <person name="Zimmer S.L."/>
            <person name="Allmer J."/>
            <person name="Balk J."/>
            <person name="Bisova K."/>
            <person name="Chen C.J."/>
            <person name="Elias M."/>
            <person name="Gendler K."/>
            <person name="Hauser C."/>
            <person name="Lamb M.R."/>
            <person name="Ledford H."/>
            <person name="Long J.C."/>
            <person name="Minagawa J."/>
            <person name="Page M.D."/>
            <person name="Pan J."/>
            <person name="Pootakham W."/>
            <person name="Roje S."/>
            <person name="Rose A."/>
            <person name="Stahlberg E."/>
            <person name="Terauchi A.M."/>
            <person name="Yang P."/>
            <person name="Ball S."/>
            <person name="Bowler C."/>
            <person name="Dieckmann C.L."/>
            <person name="Gladyshev V.N."/>
            <person name="Green P."/>
            <person name="Jorgensen R."/>
            <person name="Mayfield S."/>
            <person name="Mueller-Roeber B."/>
            <person name="Rajamani S."/>
            <person name="Sayre R.T."/>
            <person name="Brokstein P."/>
            <person name="Dubchak I."/>
            <person name="Goodstein D."/>
            <person name="Hornick L."/>
            <person name="Huang Y.W."/>
            <person name="Jhaveri J."/>
            <person name="Luo Y."/>
            <person name="Martinez D."/>
            <person name="Ngau W.C."/>
            <person name="Otillar B."/>
            <person name="Poliakov A."/>
            <person name="Porter A."/>
            <person name="Szajkowski L."/>
            <person name="Werner G."/>
            <person name="Zhou K."/>
            <person name="Grigoriev I.V."/>
            <person name="Rokhsar D.S."/>
            <person name="Grossman A.R."/>
        </authorList>
    </citation>
    <scope>NUCLEOTIDE SEQUENCE [LARGE SCALE GENOMIC DNA]</scope>
    <source>
        <strain evidence="4">CC-503</strain>
    </source>
</reference>
<feature type="compositionally biased region" description="Gly residues" evidence="2">
    <location>
        <begin position="754"/>
        <end position="767"/>
    </location>
</feature>
<feature type="compositionally biased region" description="Low complexity" evidence="2">
    <location>
        <begin position="1361"/>
        <end position="1372"/>
    </location>
</feature>
<evidence type="ECO:0000256" key="1">
    <source>
        <dbReference type="SAM" id="Coils"/>
    </source>
</evidence>